<dbReference type="EMBL" id="AVPE01000010">
    <property type="protein sequence ID" value="KGX91329.1"/>
    <property type="molecule type" value="Genomic_DNA"/>
</dbReference>
<dbReference type="AlphaFoldDB" id="A0A0A5GH19"/>
<proteinExistence type="predicted"/>
<dbReference type="PANTHER" id="PTHR31528:SF3">
    <property type="entry name" value="THIAMINE BIOSYNTHESIS PROTEIN HI_0357-RELATED"/>
    <property type="match status" value="1"/>
</dbReference>
<name>A0A0A5GH19_9BACI</name>
<keyword evidence="3" id="KW-1185">Reference proteome</keyword>
<organism evidence="2 3">
    <name type="scientific">Pontibacillus halophilus JSM 076056 = DSM 19796</name>
    <dbReference type="NCBI Taxonomy" id="1385510"/>
    <lineage>
        <taxon>Bacteria</taxon>
        <taxon>Bacillati</taxon>
        <taxon>Bacillota</taxon>
        <taxon>Bacilli</taxon>
        <taxon>Bacillales</taxon>
        <taxon>Bacillaceae</taxon>
        <taxon>Pontibacillus</taxon>
    </lineage>
</organism>
<dbReference type="STRING" id="1385510.GCA_000425205_02483"/>
<feature type="domain" description="SsuA/THI5-like" evidence="1">
    <location>
        <begin position="44"/>
        <end position="258"/>
    </location>
</feature>
<evidence type="ECO:0000313" key="2">
    <source>
        <dbReference type="EMBL" id="KGX91329.1"/>
    </source>
</evidence>
<dbReference type="SUPFAM" id="SSF53850">
    <property type="entry name" value="Periplasmic binding protein-like II"/>
    <property type="match status" value="1"/>
</dbReference>
<dbReference type="GO" id="GO:0009228">
    <property type="term" value="P:thiamine biosynthetic process"/>
    <property type="evidence" value="ECO:0007669"/>
    <property type="project" value="InterPro"/>
</dbReference>
<dbReference type="PROSITE" id="PS51257">
    <property type="entry name" value="PROKAR_LIPOPROTEIN"/>
    <property type="match status" value="1"/>
</dbReference>
<protein>
    <submittedName>
        <fullName evidence="2">Nitrate ABC transporter substrate-binding protein</fullName>
    </submittedName>
</protein>
<evidence type="ECO:0000259" key="1">
    <source>
        <dbReference type="Pfam" id="PF09084"/>
    </source>
</evidence>
<dbReference type="InterPro" id="IPR015168">
    <property type="entry name" value="SsuA/THI5"/>
</dbReference>
<sequence length="332" mass="37246">MKKWILVVSSLVFLLGACSESSSKSTEEGEEQTSVKVMLDWFPNTNHTGLYVAKEKGYFEEEGLDVEILQPGENANVNSMVASGEIDFGVGYQEGVTQARDQGIPLVSIGAILQHNTSMFASLEETDIHSVKDFEGKRYGGWGSPVEEAMLQAVMKQAGADYSSVENINVGATDFFKAIGRDADFMWIYYGWDGVEAERRGKELNLQRVRDLHPALDYYTPLLTTSESLMKDKPDVAEAFMHAVTKGYEDAIQNPEEAASMLIEANPELNEELVYESQEWLSPRYQEDASQWGIQEVDRWEDYGNWMKEQGLIQSSFDAESAFTNEFLPEGD</sequence>
<accession>A0A0A5GH19</accession>
<dbReference type="PANTHER" id="PTHR31528">
    <property type="entry name" value="4-AMINO-5-HYDROXYMETHYL-2-METHYLPYRIMIDINE PHOSPHATE SYNTHASE THI11-RELATED"/>
    <property type="match status" value="1"/>
</dbReference>
<dbReference type="InterPro" id="IPR027939">
    <property type="entry name" value="NMT1/THI5"/>
</dbReference>
<gene>
    <name evidence="2" type="ORF">N781_04485</name>
</gene>
<dbReference type="RefSeq" id="WP_026800817.1">
    <property type="nucleotide sequence ID" value="NZ_AULI01000010.1"/>
</dbReference>
<dbReference type="Proteomes" id="UP000030528">
    <property type="component" value="Unassembled WGS sequence"/>
</dbReference>
<reference evidence="2 3" key="1">
    <citation type="submission" date="2013-08" db="EMBL/GenBank/DDBJ databases">
        <authorList>
            <person name="Huang J."/>
            <person name="Wang G."/>
        </authorList>
    </citation>
    <scope>NUCLEOTIDE SEQUENCE [LARGE SCALE GENOMIC DNA]</scope>
    <source>
        <strain evidence="2 3">JSM 076056</strain>
    </source>
</reference>
<dbReference type="Pfam" id="PF09084">
    <property type="entry name" value="NMT1"/>
    <property type="match status" value="1"/>
</dbReference>
<evidence type="ECO:0000313" key="3">
    <source>
        <dbReference type="Proteomes" id="UP000030528"/>
    </source>
</evidence>
<dbReference type="OrthoDB" id="9815602at2"/>
<dbReference type="Gene3D" id="3.40.190.10">
    <property type="entry name" value="Periplasmic binding protein-like II"/>
    <property type="match status" value="2"/>
</dbReference>
<comment type="caution">
    <text evidence="2">The sequence shown here is derived from an EMBL/GenBank/DDBJ whole genome shotgun (WGS) entry which is preliminary data.</text>
</comment>
<dbReference type="eggNOG" id="COG0715">
    <property type="taxonomic scope" value="Bacteria"/>
</dbReference>